<feature type="chain" id="PRO_5038762732" evidence="1">
    <location>
        <begin position="22"/>
        <end position="141"/>
    </location>
</feature>
<dbReference type="PATRIC" id="fig|92835.4.peg.1103"/>
<keyword evidence="3" id="KW-1185">Reference proteome</keyword>
<gene>
    <name evidence="2" type="ORF">RS81_01081</name>
</gene>
<evidence type="ECO:0000256" key="1">
    <source>
        <dbReference type="SAM" id="SignalP"/>
    </source>
</evidence>
<dbReference type="STRING" id="92835.RS81_01081"/>
<dbReference type="AlphaFoldDB" id="A0A0M2H884"/>
<comment type="caution">
    <text evidence="2">The sequence shown here is derived from an EMBL/GenBank/DDBJ whole genome shotgun (WGS) entry which is preliminary data.</text>
</comment>
<dbReference type="OrthoDB" id="5080305at2"/>
<organism evidence="2 3">
    <name type="scientific">Microbacterium terrae</name>
    <dbReference type="NCBI Taxonomy" id="69369"/>
    <lineage>
        <taxon>Bacteria</taxon>
        <taxon>Bacillati</taxon>
        <taxon>Actinomycetota</taxon>
        <taxon>Actinomycetes</taxon>
        <taxon>Micrococcales</taxon>
        <taxon>Microbacteriaceae</taxon>
        <taxon>Microbacterium</taxon>
    </lineage>
</organism>
<keyword evidence="1" id="KW-0732">Signal</keyword>
<reference evidence="2 3" key="1">
    <citation type="submission" date="2015-02" db="EMBL/GenBank/DDBJ databases">
        <title>Draft genome sequences of ten Microbacterium spp. with emphasis on heavy metal contaminated environments.</title>
        <authorList>
            <person name="Corretto E."/>
        </authorList>
    </citation>
    <scope>NUCLEOTIDE SEQUENCE [LARGE SCALE GENOMIC DNA]</scope>
    <source>
        <strain evidence="2 3">DSM 12510</strain>
    </source>
</reference>
<evidence type="ECO:0000313" key="2">
    <source>
        <dbReference type="EMBL" id="KJL42740.1"/>
    </source>
</evidence>
<dbReference type="EMBL" id="JYIZ01000040">
    <property type="protein sequence ID" value="KJL42740.1"/>
    <property type="molecule type" value="Genomic_DNA"/>
</dbReference>
<dbReference type="PROSITE" id="PS51257">
    <property type="entry name" value="PROKAR_LIPOPROTEIN"/>
    <property type="match status" value="1"/>
</dbReference>
<proteinExistence type="predicted"/>
<protein>
    <submittedName>
        <fullName evidence="2">Uncharacterized protein</fullName>
    </submittedName>
</protein>
<evidence type="ECO:0000313" key="3">
    <source>
        <dbReference type="Proteomes" id="UP000033956"/>
    </source>
</evidence>
<accession>A0A0M2H884</accession>
<feature type="signal peptide" evidence="1">
    <location>
        <begin position="1"/>
        <end position="21"/>
    </location>
</feature>
<dbReference type="Proteomes" id="UP000033956">
    <property type="component" value="Unassembled WGS sequence"/>
</dbReference>
<dbReference type="RefSeq" id="WP_045275028.1">
    <property type="nucleotide sequence ID" value="NZ_BAAAUP010000003.1"/>
</dbReference>
<name>A0A0M2H884_9MICO</name>
<sequence>MARSGWVRFGVAAGAVALALAGLTGCSGGQSPTETYAGLPEGVPDVTEVTGEPQAFYLDDGGAIAIVLWGSSACPPIAASMTVVEDASSGNRVEVALESPPSGACTDDLAPHTSAFATPADVTTTEPLTITLPDAEIVLVE</sequence>